<feature type="region of interest" description="Disordered" evidence="1">
    <location>
        <begin position="111"/>
        <end position="131"/>
    </location>
</feature>
<gene>
    <name evidence="2" type="ORF">BN4615_P11007</name>
</gene>
<accession>A0A1M4BLB6</accession>
<dbReference type="AlphaFoldDB" id="A0A1M4BLB6"/>
<name>A0A1M4BLB6_9ACTN</name>
<protein>
    <submittedName>
        <fullName evidence="2">Uncharacterized protein</fullName>
    </submittedName>
</protein>
<dbReference type="EMBL" id="LT559121">
    <property type="protein sequence ID" value="SAP16344.1"/>
    <property type="molecule type" value="Genomic_DNA"/>
</dbReference>
<evidence type="ECO:0000256" key="1">
    <source>
        <dbReference type="SAM" id="MobiDB-lite"/>
    </source>
</evidence>
<reference evidence="2" key="1">
    <citation type="submission" date="2016-04" db="EMBL/GenBank/DDBJ databases">
        <authorList>
            <person name="Evans L.H."/>
            <person name="Alamgir A."/>
            <person name="Owens N."/>
            <person name="Weber N.D."/>
            <person name="Virtaneva K."/>
            <person name="Barbian K."/>
            <person name="Babar A."/>
            <person name="Rosenke K."/>
        </authorList>
    </citation>
    <scope>NUCLEOTIDE SEQUENCE</scope>
    <source>
        <strain evidence="2">Nono1</strain>
    </source>
</reference>
<organism evidence="2">
    <name type="scientific">Nonomuraea gerenzanensis</name>
    <dbReference type="NCBI Taxonomy" id="93944"/>
    <lineage>
        <taxon>Bacteria</taxon>
        <taxon>Bacillati</taxon>
        <taxon>Actinomycetota</taxon>
        <taxon>Actinomycetes</taxon>
        <taxon>Streptosporangiales</taxon>
        <taxon>Streptosporangiaceae</taxon>
        <taxon>Nonomuraea</taxon>
    </lineage>
</organism>
<evidence type="ECO:0000313" key="2">
    <source>
        <dbReference type="EMBL" id="SAP16344.1"/>
    </source>
</evidence>
<proteinExistence type="predicted"/>
<sequence>MWVCTEAVGLVRADRIVSMTVNNWQVRGARAEEADAHGHDVLSAALTDGTRVILGHCGTLSGWRALAELATRLDGAAVDAADADDVAFVHVSVDRQGGIRWQYRVGELSDLDAWPSGPQPQPVPSAEQSRR</sequence>